<keyword evidence="4" id="KW-0413">Isomerase</keyword>
<feature type="transmembrane region" description="Helical" evidence="2">
    <location>
        <begin position="60"/>
        <end position="78"/>
    </location>
</feature>
<dbReference type="PANTHER" id="PTHR43318:SF1">
    <property type="entry name" value="POLYSACCHARIDE BIOSYNTHESIS PROTEIN EPSC-RELATED"/>
    <property type="match status" value="1"/>
</dbReference>
<name>A0AAX2JCN6_9FUSO</name>
<keyword evidence="2" id="KW-0812">Transmembrane</keyword>
<dbReference type="InterPro" id="IPR003869">
    <property type="entry name" value="Polysac_CapD-like"/>
</dbReference>
<dbReference type="GO" id="GO:0003978">
    <property type="term" value="F:UDP-glucose 4-epimerase activity"/>
    <property type="evidence" value="ECO:0007669"/>
    <property type="project" value="UniProtKB-EC"/>
</dbReference>
<dbReference type="RefSeq" id="WP_005981200.1">
    <property type="nucleotide sequence ID" value="NZ_CABKNW010000005.1"/>
</dbReference>
<dbReference type="InterPro" id="IPR036291">
    <property type="entry name" value="NAD(P)-bd_dom_sf"/>
</dbReference>
<protein>
    <submittedName>
        <fullName evidence="4">UDP-glucose 4-epimerase</fullName>
        <ecNumber evidence="4">5.1.3.2</ecNumber>
    </submittedName>
</protein>
<feature type="transmembrane region" description="Helical" evidence="2">
    <location>
        <begin position="211"/>
        <end position="234"/>
    </location>
</feature>
<feature type="transmembrane region" description="Helical" evidence="2">
    <location>
        <begin position="122"/>
        <end position="142"/>
    </location>
</feature>
<dbReference type="SUPFAM" id="SSF51735">
    <property type="entry name" value="NAD(P)-binding Rossmann-fold domains"/>
    <property type="match status" value="2"/>
</dbReference>
<feature type="domain" description="Polysaccharide biosynthesis protein CapD-like" evidence="3">
    <location>
        <begin position="394"/>
        <end position="673"/>
    </location>
</feature>
<dbReference type="EC" id="5.1.3.2" evidence="4"/>
<dbReference type="EMBL" id="LS483487">
    <property type="protein sequence ID" value="SQJ09782.1"/>
    <property type="molecule type" value="Genomic_DNA"/>
</dbReference>
<evidence type="ECO:0000313" key="5">
    <source>
        <dbReference type="Proteomes" id="UP000249008"/>
    </source>
</evidence>
<evidence type="ECO:0000313" key="4">
    <source>
        <dbReference type="EMBL" id="SQJ09782.1"/>
    </source>
</evidence>
<keyword evidence="2" id="KW-1133">Transmembrane helix</keyword>
<dbReference type="Gene3D" id="3.40.50.720">
    <property type="entry name" value="NAD(P)-binding Rossmann-like Domain"/>
    <property type="match status" value="2"/>
</dbReference>
<feature type="transmembrane region" description="Helical" evidence="2">
    <location>
        <begin position="84"/>
        <end position="102"/>
    </location>
</feature>
<accession>A0AAX2JCN6</accession>
<comment type="similarity">
    <text evidence="1">Belongs to the polysaccharide synthase family.</text>
</comment>
<dbReference type="KEGG" id="ful:C4N20_02525"/>
<evidence type="ECO:0000256" key="2">
    <source>
        <dbReference type="SAM" id="Phobius"/>
    </source>
</evidence>
<dbReference type="InterPro" id="IPR051203">
    <property type="entry name" value="Polysaccharide_Synthase-Rel"/>
</dbReference>
<dbReference type="Proteomes" id="UP000249008">
    <property type="component" value="Chromosome 1"/>
</dbReference>
<reference evidence="4 5" key="1">
    <citation type="submission" date="2018-06" db="EMBL/GenBank/DDBJ databases">
        <authorList>
            <consortium name="Pathogen Informatics"/>
            <person name="Doyle S."/>
        </authorList>
    </citation>
    <scope>NUCLEOTIDE SEQUENCE [LARGE SCALE GENOMIC DNA]</scope>
    <source>
        <strain evidence="4 5">NCTC12112</strain>
    </source>
</reference>
<gene>
    <name evidence="4" type="primary">capD_3</name>
    <name evidence="4" type="ORF">NCTC12112_02387</name>
</gene>
<proteinExistence type="inferred from homology"/>
<dbReference type="Pfam" id="PF02719">
    <property type="entry name" value="Polysacc_synt_2"/>
    <property type="match status" value="1"/>
</dbReference>
<feature type="transmembrane region" description="Helical" evidence="2">
    <location>
        <begin position="30"/>
        <end position="48"/>
    </location>
</feature>
<keyword evidence="2" id="KW-0472">Membrane</keyword>
<feature type="transmembrane region" description="Helical" evidence="2">
    <location>
        <begin position="7"/>
        <end position="24"/>
    </location>
</feature>
<dbReference type="PANTHER" id="PTHR43318">
    <property type="entry name" value="UDP-N-ACETYLGLUCOSAMINE 4,6-DEHYDRATASE"/>
    <property type="match status" value="1"/>
</dbReference>
<dbReference type="Pfam" id="PF13727">
    <property type="entry name" value="CoA_binding_3"/>
    <property type="match status" value="1"/>
</dbReference>
<organism evidence="4 5">
    <name type="scientific">Fusobacterium ulcerans</name>
    <dbReference type="NCBI Taxonomy" id="861"/>
    <lineage>
        <taxon>Bacteria</taxon>
        <taxon>Fusobacteriati</taxon>
        <taxon>Fusobacteriota</taxon>
        <taxon>Fusobacteriia</taxon>
        <taxon>Fusobacteriales</taxon>
        <taxon>Fusobacteriaceae</taxon>
        <taxon>Fusobacterium</taxon>
    </lineage>
</organism>
<feature type="transmembrane region" description="Helical" evidence="2">
    <location>
        <begin position="154"/>
        <end position="171"/>
    </location>
</feature>
<dbReference type="AlphaFoldDB" id="A0AAX2JCN6"/>
<dbReference type="GeneID" id="78453668"/>
<evidence type="ECO:0000256" key="1">
    <source>
        <dbReference type="ARBA" id="ARBA00007430"/>
    </source>
</evidence>
<evidence type="ECO:0000259" key="3">
    <source>
        <dbReference type="Pfam" id="PF02719"/>
    </source>
</evidence>
<sequence>MERKKISLLGIIYIALLFIVYEMMLRITGFSINTAVYGLFIILVFFYSMTGNLNFNEEKVGCNTIFINSLIFGIFFLFYKILSIFTVFIVFSLFQLFIYRLIVKFKEKNKNETPKLINERSFIKFGIDSLGIIFGMVGAFISKYGLEWEEKLETEYLFTYLGIFLIGYFYTRMNDKSWSYTNILDVLNLIFLNSISTIAFLIIIYTRIIDYPVSTVLVSLILSISFQLFCRYLFRLKRFYKSKNRGLVPEERVLVYGAGEAGAILAQESMTNPIFPYHIVGFLDDDPKKKDTYIYNIKVLGDKENLEEIIKREKVSEVLLALPSLHSSEMRNIVDRIKSVGNVEIKTVPTIAEILENRELASQLRKVRIEDLLGRDEIVINDENIRNLIEGKVIFVTGGAGSIGSELSRQIARYSPKQLVNIDINENSIYFLELEMKRKYPNLELISEICNVREKKKLEILFEKYRPNIVFHAAAHKHVPLMEHNPEEAIKNNIFGTKNVAECADKYRVERMVLISTDKAVNPTNLMGASKRACELVIQHMNKVAKHTKYMAVRFGNVLGSNGSVIPIFRKLLEEGKNLTLTHKDITRYFMTIPEAAQLVIEAGSLGNGGEIFILDMGKPVKIYDLAQTMIKLSNSNVGIDIVGLRPGEKLFEELLYDINSAIKTENKKIFITKIEDGEVDITQFFERLWEAGQHANIDEIKDIMKKLVVSYKEVSYL</sequence>
<dbReference type="CDD" id="cd05237">
    <property type="entry name" value="UDP_invert_4-6DH_SDR_e"/>
    <property type="match status" value="1"/>
</dbReference>
<feature type="transmembrane region" description="Helical" evidence="2">
    <location>
        <begin position="183"/>
        <end position="205"/>
    </location>
</feature>